<accession>A0A2P6QLD3</accession>
<evidence type="ECO:0000313" key="1">
    <source>
        <dbReference type="EMBL" id="PRQ34996.1"/>
    </source>
</evidence>
<gene>
    <name evidence="1" type="ORF">RchiOBHm_Chr5g0075231</name>
</gene>
<reference evidence="1 2" key="1">
    <citation type="journal article" date="2018" name="Nat. Genet.">
        <title>The Rosa genome provides new insights in the design of modern roses.</title>
        <authorList>
            <person name="Bendahmane M."/>
        </authorList>
    </citation>
    <scope>NUCLEOTIDE SEQUENCE [LARGE SCALE GENOMIC DNA]</scope>
    <source>
        <strain evidence="2">cv. Old Blush</strain>
    </source>
</reference>
<proteinExistence type="predicted"/>
<dbReference type="Gramene" id="PRQ34996">
    <property type="protein sequence ID" value="PRQ34996"/>
    <property type="gene ID" value="RchiOBHm_Chr5g0075231"/>
</dbReference>
<dbReference type="AlphaFoldDB" id="A0A2P6QLD3"/>
<sequence length="180" mass="20302">MESDWNRREPDQVLHEIQGPIPRNCQFFLGKCDGGLLWLVCSGLDVTHSAYTCVTVFRISVSYDIAGNPVISANVEASSEIIDADSEDKSVVSFTSALCHHLKTMPQERDWFLYLSIGKRLCRVNSTEFCERSSPKPKFEVAHSFPEEGHPSPIPRRMTHNSRFQIVYGWGRKSGSKPAL</sequence>
<dbReference type="EMBL" id="PDCK01000043">
    <property type="protein sequence ID" value="PRQ34996.1"/>
    <property type="molecule type" value="Genomic_DNA"/>
</dbReference>
<keyword evidence="2" id="KW-1185">Reference proteome</keyword>
<evidence type="ECO:0000313" key="2">
    <source>
        <dbReference type="Proteomes" id="UP000238479"/>
    </source>
</evidence>
<comment type="caution">
    <text evidence="1">The sequence shown here is derived from an EMBL/GenBank/DDBJ whole genome shotgun (WGS) entry which is preliminary data.</text>
</comment>
<name>A0A2P6QLD3_ROSCH</name>
<dbReference type="Proteomes" id="UP000238479">
    <property type="component" value="Chromosome 5"/>
</dbReference>
<protein>
    <submittedName>
        <fullName evidence="1">Uncharacterized protein</fullName>
    </submittedName>
</protein>
<organism evidence="1 2">
    <name type="scientific">Rosa chinensis</name>
    <name type="common">China rose</name>
    <dbReference type="NCBI Taxonomy" id="74649"/>
    <lineage>
        <taxon>Eukaryota</taxon>
        <taxon>Viridiplantae</taxon>
        <taxon>Streptophyta</taxon>
        <taxon>Embryophyta</taxon>
        <taxon>Tracheophyta</taxon>
        <taxon>Spermatophyta</taxon>
        <taxon>Magnoliopsida</taxon>
        <taxon>eudicotyledons</taxon>
        <taxon>Gunneridae</taxon>
        <taxon>Pentapetalae</taxon>
        <taxon>rosids</taxon>
        <taxon>fabids</taxon>
        <taxon>Rosales</taxon>
        <taxon>Rosaceae</taxon>
        <taxon>Rosoideae</taxon>
        <taxon>Rosoideae incertae sedis</taxon>
        <taxon>Rosa</taxon>
    </lineage>
</organism>